<dbReference type="PATRIC" id="fig|1807.13.peg.5442"/>
<accession>A0A0M2JR36</accession>
<protein>
    <submittedName>
        <fullName evidence="1">Uncharacterized protein</fullName>
    </submittedName>
</protein>
<evidence type="ECO:0000313" key="2">
    <source>
        <dbReference type="Proteomes" id="UP000034150"/>
    </source>
</evidence>
<name>A0A0M2JR36_9MYCO</name>
<evidence type="ECO:0000313" key="1">
    <source>
        <dbReference type="EMBL" id="KKE99408.1"/>
    </source>
</evidence>
<dbReference type="RefSeq" id="WP_046365608.1">
    <property type="nucleotide sequence ID" value="NZ_LAUZ02000104.1"/>
</dbReference>
<dbReference type="AlphaFoldDB" id="A0A0M2JR36"/>
<gene>
    <name evidence="1" type="ORF">WN67_24170</name>
</gene>
<comment type="caution">
    <text evidence="1">The sequence shown here is derived from an EMBL/GenBank/DDBJ whole genome shotgun (WGS) entry which is preliminary data.</text>
</comment>
<organism evidence="1 2">
    <name type="scientific">Mycolicibacterium obuense</name>
    <dbReference type="NCBI Taxonomy" id="1807"/>
    <lineage>
        <taxon>Bacteria</taxon>
        <taxon>Bacillati</taxon>
        <taxon>Actinomycetota</taxon>
        <taxon>Actinomycetes</taxon>
        <taxon>Mycobacteriales</taxon>
        <taxon>Mycobacteriaceae</taxon>
        <taxon>Mycolicibacterium</taxon>
    </lineage>
</organism>
<sequence length="68" mass="7577">MSRSNFKFNAAGMAALQRDLEKKFSGGIEIPLEVDEDAAIRDVTKQLTDIGVEPNDAEVRRLVRESRA</sequence>
<dbReference type="OrthoDB" id="5120410at2"/>
<dbReference type="EMBL" id="LAUZ02000104">
    <property type="protein sequence ID" value="KKE99408.1"/>
    <property type="molecule type" value="Genomic_DNA"/>
</dbReference>
<dbReference type="Proteomes" id="UP000034150">
    <property type="component" value="Unassembled WGS sequence"/>
</dbReference>
<proteinExistence type="predicted"/>
<reference evidence="1 2" key="1">
    <citation type="journal article" date="2015" name="Genome Announc.">
        <title>Draft Genome Sequence of Mycobacterium obuense Strain UC1, Isolated from Patient Sputum.</title>
        <authorList>
            <person name="Greninger A.L."/>
            <person name="Cunningham G."/>
            <person name="Hsu E.D."/>
            <person name="Yu J.M."/>
            <person name="Chiu C.Y."/>
            <person name="Miller S."/>
        </authorList>
    </citation>
    <scope>NUCLEOTIDE SEQUENCE [LARGE SCALE GENOMIC DNA]</scope>
    <source>
        <strain evidence="1 2">UC1</strain>
    </source>
</reference>
<keyword evidence="2" id="KW-1185">Reference proteome</keyword>